<name>A0A3D9SV79_9ACTN</name>
<feature type="region of interest" description="Disordered" evidence="1">
    <location>
        <begin position="82"/>
        <end position="109"/>
    </location>
</feature>
<dbReference type="InterPro" id="IPR024425">
    <property type="entry name" value="LiaF-like_C"/>
</dbReference>
<dbReference type="PANTHER" id="PTHR40763:SF4">
    <property type="entry name" value="DUF1707 DOMAIN-CONTAINING PROTEIN"/>
    <property type="match status" value="1"/>
</dbReference>
<dbReference type="RefSeq" id="WP_245974571.1">
    <property type="nucleotide sequence ID" value="NZ_QTTT01000001.1"/>
</dbReference>
<comment type="caution">
    <text evidence="4">The sequence shown here is derived from an EMBL/GenBank/DDBJ whole genome shotgun (WGS) entry which is preliminary data.</text>
</comment>
<reference evidence="4 5" key="1">
    <citation type="submission" date="2018-08" db="EMBL/GenBank/DDBJ databases">
        <title>Sequencing the genomes of 1000 actinobacteria strains.</title>
        <authorList>
            <person name="Klenk H.-P."/>
        </authorList>
    </citation>
    <scope>NUCLEOTIDE SEQUENCE [LARGE SCALE GENOMIC DNA]</scope>
    <source>
        <strain evidence="4 5">DSM 43927</strain>
    </source>
</reference>
<evidence type="ECO:0000259" key="2">
    <source>
        <dbReference type="Pfam" id="PF08044"/>
    </source>
</evidence>
<keyword evidence="5" id="KW-1185">Reference proteome</keyword>
<dbReference type="Proteomes" id="UP000256661">
    <property type="component" value="Unassembled WGS sequence"/>
</dbReference>
<gene>
    <name evidence="4" type="ORF">DFJ69_5212</name>
</gene>
<evidence type="ECO:0000256" key="1">
    <source>
        <dbReference type="SAM" id="MobiDB-lite"/>
    </source>
</evidence>
<dbReference type="EMBL" id="QTTT01000001">
    <property type="protein sequence ID" value="REE99698.1"/>
    <property type="molecule type" value="Genomic_DNA"/>
</dbReference>
<feature type="domain" description="DUF1707" evidence="2">
    <location>
        <begin position="30"/>
        <end position="82"/>
    </location>
</feature>
<dbReference type="Pfam" id="PF09922">
    <property type="entry name" value="LiaF-like_C"/>
    <property type="match status" value="1"/>
</dbReference>
<evidence type="ECO:0000313" key="5">
    <source>
        <dbReference type="Proteomes" id="UP000256661"/>
    </source>
</evidence>
<feature type="compositionally biased region" description="Low complexity" evidence="1">
    <location>
        <begin position="14"/>
        <end position="32"/>
    </location>
</feature>
<evidence type="ECO:0000259" key="3">
    <source>
        <dbReference type="Pfam" id="PF09922"/>
    </source>
</evidence>
<accession>A0A3D9SV79</accession>
<proteinExistence type="predicted"/>
<dbReference type="InterPro" id="IPR012551">
    <property type="entry name" value="DUF1707_SHOCT-like"/>
</dbReference>
<protein>
    <submittedName>
        <fullName evidence="4">Cell wall-active antibiotic response 4TMS protein YvqF</fullName>
    </submittedName>
</protein>
<feature type="compositionally biased region" description="Basic and acidic residues" evidence="1">
    <location>
        <begin position="94"/>
        <end position="108"/>
    </location>
</feature>
<feature type="domain" description="Cell wall-active antibiotics response LiaF-like C-terminal" evidence="3">
    <location>
        <begin position="129"/>
        <end position="189"/>
    </location>
</feature>
<sequence>MDQSQTPSPPEPHPAAASPAVPSSGGPAAMRASDADRDRIADRLREALAEGRLTPDEHSDRIDAVYRARTYAELAPIVADLPAEGDTSANGGVRLDKEPPLPEPRRESASVTAVFGGAERRGRWLVEAQTSVLSAFGGVDLDFRQAVLSAREVTLNITCVCGGVSLTVPPGVRVISSISAVFGGTSLPDDDPLDPDAPVIRLSGVAIFGGVDVKRKRLGSP</sequence>
<evidence type="ECO:0000313" key="4">
    <source>
        <dbReference type="EMBL" id="REE99698.1"/>
    </source>
</evidence>
<organism evidence="4 5">
    <name type="scientific">Thermomonospora umbrina</name>
    <dbReference type="NCBI Taxonomy" id="111806"/>
    <lineage>
        <taxon>Bacteria</taxon>
        <taxon>Bacillati</taxon>
        <taxon>Actinomycetota</taxon>
        <taxon>Actinomycetes</taxon>
        <taxon>Streptosporangiales</taxon>
        <taxon>Thermomonosporaceae</taxon>
        <taxon>Thermomonospora</taxon>
    </lineage>
</organism>
<dbReference type="PANTHER" id="PTHR40763">
    <property type="entry name" value="MEMBRANE PROTEIN-RELATED"/>
    <property type="match status" value="1"/>
</dbReference>
<dbReference type="Pfam" id="PF08044">
    <property type="entry name" value="DUF1707"/>
    <property type="match status" value="1"/>
</dbReference>
<feature type="region of interest" description="Disordered" evidence="1">
    <location>
        <begin position="1"/>
        <end position="40"/>
    </location>
</feature>
<dbReference type="AlphaFoldDB" id="A0A3D9SV79"/>